<accession>T1D824</accession>
<feature type="non-terminal residue" evidence="1">
    <location>
        <position position="1"/>
    </location>
</feature>
<reference evidence="1" key="1">
    <citation type="submission" date="2013-08" db="EMBL/GenBank/DDBJ databases">
        <authorList>
            <person name="Mendez C."/>
            <person name="Richter M."/>
            <person name="Ferrer M."/>
            <person name="Sanchez J."/>
        </authorList>
    </citation>
    <scope>NUCLEOTIDE SEQUENCE</scope>
</reference>
<reference evidence="1" key="2">
    <citation type="journal article" date="2014" name="ISME J.">
        <title>Microbial stratification in low pH oxic and suboxic macroscopic growths along an acid mine drainage.</title>
        <authorList>
            <person name="Mendez-Garcia C."/>
            <person name="Mesa V."/>
            <person name="Sprenger R.R."/>
            <person name="Richter M."/>
            <person name="Diez M.S."/>
            <person name="Solano J."/>
            <person name="Bargiela R."/>
            <person name="Golyshina O.V."/>
            <person name="Manteca A."/>
            <person name="Ramos J.L."/>
            <person name="Gallego J.R."/>
            <person name="Llorente I."/>
            <person name="Martins Dos Santos V.A."/>
            <person name="Jensen O.N."/>
            <person name="Pelaez A.I."/>
            <person name="Sanchez J."/>
            <person name="Ferrer M."/>
        </authorList>
    </citation>
    <scope>NUCLEOTIDE SEQUENCE</scope>
</reference>
<dbReference type="EMBL" id="AUZY01000548">
    <property type="protein sequence ID" value="EQD78400.1"/>
    <property type="molecule type" value="Genomic_DNA"/>
</dbReference>
<sequence>TGVTSAIDGRGIDATMDKAVSDYKLPIESIRRNLGITRKRSRGERPYSVMKGIFHGGHVFVTTVSRVRVKNMYSCAWGTT</sequence>
<comment type="caution">
    <text evidence="1">The sequence shown here is derived from an EMBL/GenBank/DDBJ whole genome shotgun (WGS) entry which is preliminary data.</text>
</comment>
<name>T1D824_9ZZZZ</name>
<dbReference type="AlphaFoldDB" id="T1D824"/>
<protein>
    <submittedName>
        <fullName evidence="1">Uncharacterized protein</fullName>
    </submittedName>
</protein>
<organism evidence="1">
    <name type="scientific">mine drainage metagenome</name>
    <dbReference type="NCBI Taxonomy" id="410659"/>
    <lineage>
        <taxon>unclassified sequences</taxon>
        <taxon>metagenomes</taxon>
        <taxon>ecological metagenomes</taxon>
    </lineage>
</organism>
<proteinExistence type="predicted"/>
<evidence type="ECO:0000313" key="1">
    <source>
        <dbReference type="EMBL" id="EQD78400.1"/>
    </source>
</evidence>
<gene>
    <name evidence="1" type="ORF">B1B_00743</name>
</gene>